<evidence type="ECO:0000313" key="3">
    <source>
        <dbReference type="Proteomes" id="UP001595851"/>
    </source>
</evidence>
<protein>
    <submittedName>
        <fullName evidence="2">Nuclear transport factor 2 family protein</fullName>
    </submittedName>
</protein>
<gene>
    <name evidence="2" type="ORF">ACFOY2_45590</name>
</gene>
<feature type="domain" description="SnoaL-like" evidence="1">
    <location>
        <begin position="11"/>
        <end position="111"/>
    </location>
</feature>
<dbReference type="SUPFAM" id="SSF54427">
    <property type="entry name" value="NTF2-like"/>
    <property type="match status" value="1"/>
</dbReference>
<organism evidence="2 3">
    <name type="scientific">Nonomuraea purpurea</name>
    <dbReference type="NCBI Taxonomy" id="1849276"/>
    <lineage>
        <taxon>Bacteria</taxon>
        <taxon>Bacillati</taxon>
        <taxon>Actinomycetota</taxon>
        <taxon>Actinomycetes</taxon>
        <taxon>Streptosporangiales</taxon>
        <taxon>Streptosporangiaceae</taxon>
        <taxon>Nonomuraea</taxon>
    </lineage>
</organism>
<comment type="caution">
    <text evidence="2">The sequence shown here is derived from an EMBL/GenBank/DDBJ whole genome shotgun (WGS) entry which is preliminary data.</text>
</comment>
<dbReference type="Gene3D" id="3.10.450.50">
    <property type="match status" value="1"/>
</dbReference>
<evidence type="ECO:0000259" key="1">
    <source>
        <dbReference type="Pfam" id="PF12680"/>
    </source>
</evidence>
<dbReference type="RefSeq" id="WP_379534397.1">
    <property type="nucleotide sequence ID" value="NZ_JBHSBI010000035.1"/>
</dbReference>
<sequence length="157" mass="18198">MNNRHVALIGAFYDALGRADFAAMERCYHPEISFCDPIFPEVEGRDRVMRMWRLQLGVRDGLTSRCRDVAADDHSGSAHCSSRYTFSRTGRAVVAEIDAQFRFQDDLIVRHRDEFDFKRWSKMALGRPQGPVFGWTPTLRKTIRDRAAQRLEEFQPS</sequence>
<dbReference type="EMBL" id="JBHSBI010000035">
    <property type="protein sequence ID" value="MFC4014564.1"/>
    <property type="molecule type" value="Genomic_DNA"/>
</dbReference>
<dbReference type="InterPro" id="IPR037401">
    <property type="entry name" value="SnoaL-like"/>
</dbReference>
<dbReference type="Pfam" id="PF12680">
    <property type="entry name" value="SnoaL_2"/>
    <property type="match status" value="1"/>
</dbReference>
<evidence type="ECO:0000313" key="2">
    <source>
        <dbReference type="EMBL" id="MFC4014564.1"/>
    </source>
</evidence>
<dbReference type="Proteomes" id="UP001595851">
    <property type="component" value="Unassembled WGS sequence"/>
</dbReference>
<dbReference type="InterPro" id="IPR032710">
    <property type="entry name" value="NTF2-like_dom_sf"/>
</dbReference>
<accession>A0ABV8GQU5</accession>
<reference evidence="3" key="1">
    <citation type="journal article" date="2019" name="Int. J. Syst. Evol. Microbiol.">
        <title>The Global Catalogue of Microorganisms (GCM) 10K type strain sequencing project: providing services to taxonomists for standard genome sequencing and annotation.</title>
        <authorList>
            <consortium name="The Broad Institute Genomics Platform"/>
            <consortium name="The Broad Institute Genome Sequencing Center for Infectious Disease"/>
            <person name="Wu L."/>
            <person name="Ma J."/>
        </authorList>
    </citation>
    <scope>NUCLEOTIDE SEQUENCE [LARGE SCALE GENOMIC DNA]</scope>
    <source>
        <strain evidence="3">TBRC 1276</strain>
    </source>
</reference>
<keyword evidence="3" id="KW-1185">Reference proteome</keyword>
<proteinExistence type="predicted"/>
<name>A0ABV8GQU5_9ACTN</name>